<evidence type="ECO:0000256" key="1">
    <source>
        <dbReference type="ARBA" id="ARBA00023002"/>
    </source>
</evidence>
<dbReference type="SUPFAM" id="SSF48179">
    <property type="entry name" value="6-phosphogluconate dehydrogenase C-terminal domain-like"/>
    <property type="match status" value="1"/>
</dbReference>
<name>A0A6J6IGH5_9ZZZZ</name>
<dbReference type="GO" id="GO:0004735">
    <property type="term" value="F:pyrroline-5-carboxylate reductase activity"/>
    <property type="evidence" value="ECO:0007669"/>
    <property type="project" value="TreeGrafter"/>
</dbReference>
<protein>
    <submittedName>
        <fullName evidence="3">Unannotated protein</fullName>
    </submittedName>
</protein>
<dbReference type="AlphaFoldDB" id="A0A6J6IGH5"/>
<gene>
    <name evidence="3" type="ORF">UFOPK1939_00701</name>
</gene>
<reference evidence="3" key="1">
    <citation type="submission" date="2020-05" db="EMBL/GenBank/DDBJ databases">
        <authorList>
            <person name="Chiriac C."/>
            <person name="Salcher M."/>
            <person name="Ghai R."/>
            <person name="Kavagutti S V."/>
        </authorList>
    </citation>
    <scope>NUCLEOTIDE SEQUENCE</scope>
</reference>
<dbReference type="PANTHER" id="PTHR11645">
    <property type="entry name" value="PYRROLINE-5-CARBOXYLATE REDUCTASE"/>
    <property type="match status" value="1"/>
</dbReference>
<dbReference type="InterPro" id="IPR029036">
    <property type="entry name" value="P5CR_dimer"/>
</dbReference>
<dbReference type="InterPro" id="IPR053790">
    <property type="entry name" value="P5CR-like_CS"/>
</dbReference>
<evidence type="ECO:0000259" key="2">
    <source>
        <dbReference type="Pfam" id="PF14748"/>
    </source>
</evidence>
<dbReference type="Gene3D" id="1.10.3730.10">
    <property type="entry name" value="ProC C-terminal domain-like"/>
    <property type="match status" value="1"/>
</dbReference>
<proteinExistence type="predicted"/>
<evidence type="ECO:0000313" key="3">
    <source>
        <dbReference type="EMBL" id="CAB4622908.1"/>
    </source>
</evidence>
<dbReference type="GO" id="GO:0055129">
    <property type="term" value="P:L-proline biosynthetic process"/>
    <property type="evidence" value="ECO:0007669"/>
    <property type="project" value="TreeGrafter"/>
</dbReference>
<feature type="domain" description="Pyrroline-5-carboxylate reductase dimerisation" evidence="2">
    <location>
        <begin position="3"/>
        <end position="76"/>
    </location>
</feature>
<dbReference type="EMBL" id="CAEZVF010000093">
    <property type="protein sequence ID" value="CAB4622908.1"/>
    <property type="molecule type" value="Genomic_DNA"/>
</dbReference>
<organism evidence="3">
    <name type="scientific">freshwater metagenome</name>
    <dbReference type="NCBI Taxonomy" id="449393"/>
    <lineage>
        <taxon>unclassified sequences</taxon>
        <taxon>metagenomes</taxon>
        <taxon>ecological metagenomes</taxon>
    </lineage>
</organism>
<sequence length="77" mass="7830">MGLGLSPEVAHVLAVQTARGAGVMVSQSADSAETLRHNVTSPGGTTAAAIAQLDDHQVKQAVESAVKAAHQRSIELS</sequence>
<keyword evidence="1" id="KW-0560">Oxidoreductase</keyword>
<dbReference type="Pfam" id="PF14748">
    <property type="entry name" value="P5CR_dimer"/>
    <property type="match status" value="1"/>
</dbReference>
<dbReference type="PROSITE" id="PS00521">
    <property type="entry name" value="P5CR"/>
    <property type="match status" value="1"/>
</dbReference>
<accession>A0A6J6IGH5</accession>
<dbReference type="InterPro" id="IPR008927">
    <property type="entry name" value="6-PGluconate_DH-like_C_sf"/>
</dbReference>
<dbReference type="PANTHER" id="PTHR11645:SF0">
    <property type="entry name" value="PYRROLINE-5-CARBOXYLATE REDUCTASE 3"/>
    <property type="match status" value="1"/>
</dbReference>